<gene>
    <name evidence="2" type="ORF">GCM10017083_04480</name>
</gene>
<proteinExistence type="predicted"/>
<feature type="signal peptide" evidence="1">
    <location>
        <begin position="1"/>
        <end position="23"/>
    </location>
</feature>
<reference evidence="2" key="1">
    <citation type="journal article" date="2014" name="Int. J. Syst. Evol. Microbiol.">
        <title>Complete genome sequence of Corynebacterium casei LMG S-19264T (=DSM 44701T), isolated from a smear-ripened cheese.</title>
        <authorList>
            <consortium name="US DOE Joint Genome Institute (JGI-PGF)"/>
            <person name="Walter F."/>
            <person name="Albersmeier A."/>
            <person name="Kalinowski J."/>
            <person name="Ruckert C."/>
        </authorList>
    </citation>
    <scope>NUCLEOTIDE SEQUENCE</scope>
    <source>
        <strain evidence="2">KCTC 42651</strain>
    </source>
</reference>
<evidence type="ECO:0000313" key="3">
    <source>
        <dbReference type="Proteomes" id="UP000630353"/>
    </source>
</evidence>
<comment type="caution">
    <text evidence="2">The sequence shown here is derived from an EMBL/GenBank/DDBJ whole genome shotgun (WGS) entry which is preliminary data.</text>
</comment>
<feature type="chain" id="PRO_5036861085" evidence="1">
    <location>
        <begin position="24"/>
        <end position="1509"/>
    </location>
</feature>
<dbReference type="Proteomes" id="UP000630353">
    <property type="component" value="Unassembled WGS sequence"/>
</dbReference>
<dbReference type="EMBL" id="BMZS01000001">
    <property type="protein sequence ID" value="GHD40829.1"/>
    <property type="molecule type" value="Genomic_DNA"/>
</dbReference>
<keyword evidence="3" id="KW-1185">Reference proteome</keyword>
<evidence type="ECO:0000313" key="2">
    <source>
        <dbReference type="EMBL" id="GHD40829.1"/>
    </source>
</evidence>
<evidence type="ECO:0000256" key="1">
    <source>
        <dbReference type="SAM" id="SignalP"/>
    </source>
</evidence>
<keyword evidence="1" id="KW-0732">Signal</keyword>
<organism evidence="2 3">
    <name type="scientific">Thalassobaculum fulvum</name>
    <dbReference type="NCBI Taxonomy" id="1633335"/>
    <lineage>
        <taxon>Bacteria</taxon>
        <taxon>Pseudomonadati</taxon>
        <taxon>Pseudomonadota</taxon>
        <taxon>Alphaproteobacteria</taxon>
        <taxon>Rhodospirillales</taxon>
        <taxon>Thalassobaculaceae</taxon>
        <taxon>Thalassobaculum</taxon>
    </lineage>
</organism>
<accession>A0A918XNZ7</accession>
<name>A0A918XNZ7_9PROT</name>
<protein>
    <submittedName>
        <fullName evidence="2">Uncharacterized protein</fullName>
    </submittedName>
</protein>
<reference evidence="2" key="2">
    <citation type="submission" date="2020-09" db="EMBL/GenBank/DDBJ databases">
        <authorList>
            <person name="Sun Q."/>
            <person name="Kim S."/>
        </authorList>
    </citation>
    <scope>NUCLEOTIDE SEQUENCE</scope>
    <source>
        <strain evidence="2">KCTC 42651</strain>
    </source>
</reference>
<sequence length="1509" mass="165689">MAAGTRMLRAVRLLLAAALLALALPGGTAAAQQTTTDDAGIAGRWNVFYSDRMLGPVTGYAFVDEAETKATVVLTHPVTRKPYEFESREFSFDGGRLRMTLAGTWPGGEGRAYDIGETVAGSQTVTVSLGDSTEKFEFATPSEADRDTVRIDLQVARGSMTGEWSYKADPRTGRDADGGGRTRFFEYAGDGSGLGIQSGPELWSRPQPRILYAVPVEDQLGSRVYAHPDGIGRNYRELLVLGYDLPIQGREPVTVGTADEQISYTVREPDDRVLEKGWARLERQLDGAGYAALRQDYDDRRLVAFQIEATLARDVTPGLSHFTLNGAEASWLLQFQDYTATIDFVRQTAEAVVEEDVVEITGPAPLPAAPGQGVAADAKPPKRKFAVELVSKPALYEPAVPAYLPEAVRVRIHAARELPYDRIPLFVGIDGKFATFGAQGGSDDRRELVAYRSEDDPRVYLTPPIALIRAGDGGTGLAGLPADALLADRPVEVGQALTAQINIESELLPRRMWPLRTTSTFATTTVERAPSNNGIDNHWKLLTWPAAMEAAARCHDIAVEDPWKDSVRTVDSFTRYIANAAFVSNVDWQRKTDVKLGDHAAMLLMRDTFADTIDRHVRGMRAALQTPEGLRSTIRPYVDLLNRDSPRQPPLLTVPIAAPSGTALQFMDSFGSAEEIEARTGLTGRAARDWQRDVTVRAVTTYLRELGEARTEAFAVDDCNLQDLVDLTGRGFQAIAAQARPRLLWRAGGDGPWVPDRVGRAWVDGLSLLADAVASDARLSSQDNSVLMIEAAAFFVVPAALHATAAGGAWILGGTAPQVFVLPEFMAAGSLVMDFGEFGYSTYRYLTVPAANAAEVEFARKSAAVLGFTRYHNAREKARLEQADVEIDLLFAFGGAMGAVGDAVKGARYLHDTRRVANDIRDFRVNWRHNVRGFATGGFSELPRLSELRALERGRALFEQVLDTAGLSERAIAERAARAARDVEESVLERIKRETLAELAKDFESRSFGADNAKAIDAEIRELSKKIRANRDAPVADEWRRRRKALARMREKSDLLFDPSTVDPVRLDREARRIAADAFEEGERYGLSEAVRIYRTKRRLKAALTGQGFAHSGINRVVSGAERSVLTMPAPEAFDGLWYDLQKMTLEERQLLLEYMSYSLVEATLAGKDALKFEAAVAAQAAQRFVELVRRHPPWLDALTLQEYRRAFEVAHRPTFHRLLKESPGYLKQVIADDFALEVLRGEPFRSAAELQAAVKRAKARIRKPVPGVWDEAGDLANPPPGLEFKDAVHAFGEGKQASISIYDGGRDVGQLVRTLSSIDELRRFAHSGVELLDGLAGGSKGLTMDLARVSEDLPSMLATARNPMIPGKGTPLSVYLNLRVFQQLGIGFGDPSLVLCKLDGVLNQKTALQIEWLSRQYPGRSVEELLSHTHSYQYAESALTQAGYRIKEVRIGEADKTIHPLAEPWGSAAAFGKEGHAGFLSRYGFADVAEQAPIEIGHDIYLYLEPLN</sequence>